<evidence type="ECO:0000259" key="3">
    <source>
        <dbReference type="Pfam" id="PF17775"/>
    </source>
</evidence>
<name>A0A1C6YWL2_HAFAL</name>
<dbReference type="NCBIfam" id="NF002486">
    <property type="entry name" value="PRK01752.1"/>
    <property type="match status" value="1"/>
</dbReference>
<dbReference type="PANTHER" id="PTHR33747">
    <property type="entry name" value="UPF0225 PROTEIN SCO1677"/>
    <property type="match status" value="1"/>
</dbReference>
<dbReference type="Gene3D" id="3.10.450.50">
    <property type="match status" value="1"/>
</dbReference>
<feature type="domain" description="YchJ-like middle NTF2-like" evidence="3">
    <location>
        <begin position="39"/>
        <end position="139"/>
    </location>
</feature>
<accession>A0A1C6YWL2</accession>
<gene>
    <name evidence="4" type="ORF">BN1044_00700</name>
</gene>
<dbReference type="RefSeq" id="WP_072307560.1">
    <property type="nucleotide sequence ID" value="NZ_FMIQ01000006.1"/>
</dbReference>
<proteinExistence type="inferred from homology"/>
<evidence type="ECO:0000313" key="5">
    <source>
        <dbReference type="Proteomes" id="UP000094844"/>
    </source>
</evidence>
<evidence type="ECO:0000256" key="2">
    <source>
        <dbReference type="HAMAP-Rule" id="MF_00612"/>
    </source>
</evidence>
<dbReference type="InterPro" id="IPR032710">
    <property type="entry name" value="NTF2-like_dom_sf"/>
</dbReference>
<dbReference type="SUPFAM" id="SSF54427">
    <property type="entry name" value="NTF2-like"/>
    <property type="match status" value="1"/>
</dbReference>
<dbReference type="SUPFAM" id="SSF103642">
    <property type="entry name" value="Sec-C motif"/>
    <property type="match status" value="1"/>
</dbReference>
<dbReference type="Proteomes" id="UP000094844">
    <property type="component" value="Unassembled WGS sequence"/>
</dbReference>
<dbReference type="EMBL" id="FMIQ01000006">
    <property type="protein sequence ID" value="SCM51243.1"/>
    <property type="molecule type" value="Genomic_DNA"/>
</dbReference>
<dbReference type="InterPro" id="IPR004027">
    <property type="entry name" value="SEC_C_motif"/>
</dbReference>
<protein>
    <recommendedName>
        <fullName evidence="2">UPF0225 protein BN1044_00700</fullName>
    </recommendedName>
</protein>
<evidence type="ECO:0000313" key="4">
    <source>
        <dbReference type="EMBL" id="SCM51243.1"/>
    </source>
</evidence>
<dbReference type="OrthoDB" id="21421at2"/>
<dbReference type="InterPro" id="IPR023006">
    <property type="entry name" value="YchJ-like"/>
</dbReference>
<dbReference type="InterPro" id="IPR048469">
    <property type="entry name" value="YchJ-like_M"/>
</dbReference>
<dbReference type="AlphaFoldDB" id="A0A1C6YWL2"/>
<reference evidence="4 5" key="1">
    <citation type="submission" date="2016-09" db="EMBL/GenBank/DDBJ databases">
        <authorList>
            <person name="Capua I."/>
            <person name="De Benedictis P."/>
            <person name="Joannis T."/>
            <person name="Lombin L.H."/>
            <person name="Cattoli G."/>
        </authorList>
    </citation>
    <scope>NUCLEOTIDE SEQUENCE [LARGE SCALE GENOMIC DNA]</scope>
    <source>
        <strain evidence="4 5">GB001</strain>
    </source>
</reference>
<dbReference type="HAMAP" id="MF_00612">
    <property type="entry name" value="UPF0225"/>
    <property type="match status" value="1"/>
</dbReference>
<evidence type="ECO:0000256" key="1">
    <source>
        <dbReference type="ARBA" id="ARBA00010839"/>
    </source>
</evidence>
<comment type="similarity">
    <text evidence="1 2">Belongs to the UPF0225 family.</text>
</comment>
<organism evidence="4 5">
    <name type="scientific">Hafnia alvei</name>
    <dbReference type="NCBI Taxonomy" id="569"/>
    <lineage>
        <taxon>Bacteria</taxon>
        <taxon>Pseudomonadati</taxon>
        <taxon>Pseudomonadota</taxon>
        <taxon>Gammaproteobacteria</taxon>
        <taxon>Enterobacterales</taxon>
        <taxon>Hafniaceae</taxon>
        <taxon>Hafnia</taxon>
    </lineage>
</organism>
<sequence>MIPTTSIPLDSHSPCPCQSGNAFAQCCEPIISGQRMAAEPEQLMRSRYTAYVVHNADYLVDTWHPECGMDKQRAAIEESFADTEWLGLTIVKTASGKNKDEGFVEFFARYHSDAENQNNSIHECSRFIRLDQRWYYVDGTKPQIGRNDPCPCGSGKKYKKCCGQ</sequence>
<dbReference type="Pfam" id="PF02810">
    <property type="entry name" value="SEC-C"/>
    <property type="match status" value="2"/>
</dbReference>
<dbReference type="PANTHER" id="PTHR33747:SF1">
    <property type="entry name" value="ADENYLATE CYCLASE-ASSOCIATED CAP C-TERMINAL DOMAIN-CONTAINING PROTEIN"/>
    <property type="match status" value="1"/>
</dbReference>
<dbReference type="NCBIfam" id="NF002449">
    <property type="entry name" value="PRK01617.1"/>
    <property type="match status" value="1"/>
</dbReference>
<dbReference type="Pfam" id="PF17775">
    <property type="entry name" value="YchJ_M-like"/>
    <property type="match status" value="1"/>
</dbReference>
<dbReference type="STRING" id="569.A6V27_18255"/>